<reference key="2">
    <citation type="submission" date="2011-10" db="EMBL/GenBank/DDBJ databases">
        <title>The genome and transcriptome sequence of Clonorchis sinensis provide insights into the carcinogenic liver fluke.</title>
        <authorList>
            <person name="Wang X."/>
            <person name="Huang Y."/>
            <person name="Chen W."/>
            <person name="Liu H."/>
            <person name="Guo L."/>
            <person name="Chen Y."/>
            <person name="Luo F."/>
            <person name="Zhou W."/>
            <person name="Sun J."/>
            <person name="Mao Q."/>
            <person name="Liang P."/>
            <person name="Zhou C."/>
            <person name="Tian Y."/>
            <person name="Men J."/>
            <person name="Lv X."/>
            <person name="Huang L."/>
            <person name="Zhou J."/>
            <person name="Hu Y."/>
            <person name="Li R."/>
            <person name="Zhang F."/>
            <person name="Lei H."/>
            <person name="Li X."/>
            <person name="Hu X."/>
            <person name="Liang C."/>
            <person name="Xu J."/>
            <person name="Wu Z."/>
            <person name="Yu X."/>
        </authorList>
    </citation>
    <scope>NUCLEOTIDE SEQUENCE</scope>
    <source>
        <strain>Henan</strain>
    </source>
</reference>
<protein>
    <submittedName>
        <fullName evidence="2">Uncharacterized protein</fullName>
    </submittedName>
</protein>
<name>G7YY20_CLOSI</name>
<evidence type="ECO:0000256" key="1">
    <source>
        <dbReference type="SAM" id="MobiDB-lite"/>
    </source>
</evidence>
<evidence type="ECO:0000313" key="3">
    <source>
        <dbReference type="Proteomes" id="UP000008909"/>
    </source>
</evidence>
<keyword evidence="3" id="KW-1185">Reference proteome</keyword>
<dbReference type="Proteomes" id="UP000008909">
    <property type="component" value="Unassembled WGS sequence"/>
</dbReference>
<feature type="non-terminal residue" evidence="2">
    <location>
        <position position="111"/>
    </location>
</feature>
<organism evidence="2 3">
    <name type="scientific">Clonorchis sinensis</name>
    <name type="common">Chinese liver fluke</name>
    <dbReference type="NCBI Taxonomy" id="79923"/>
    <lineage>
        <taxon>Eukaryota</taxon>
        <taxon>Metazoa</taxon>
        <taxon>Spiralia</taxon>
        <taxon>Lophotrochozoa</taxon>
        <taxon>Platyhelminthes</taxon>
        <taxon>Trematoda</taxon>
        <taxon>Digenea</taxon>
        <taxon>Opisthorchiida</taxon>
        <taxon>Opisthorchiata</taxon>
        <taxon>Opisthorchiidae</taxon>
        <taxon>Clonorchis</taxon>
    </lineage>
</organism>
<gene>
    <name evidence="2" type="ORF">CLF_113270</name>
</gene>
<sequence length="111" mass="12166">MYAVSETRTRDPSVGMHLRTPRMNSAVSPFSLSVSGDPEAMTRGRYGVGVAHSRRAERALLDWVPVNGRLCAVQLSSSIELNASQHEKRCLFVVSAYASTGWSSDAEMDTF</sequence>
<reference evidence="2" key="1">
    <citation type="journal article" date="2011" name="Genome Biol.">
        <title>The draft genome of the carcinogenic human liver fluke Clonorchis sinensis.</title>
        <authorList>
            <person name="Wang X."/>
            <person name="Chen W."/>
            <person name="Huang Y."/>
            <person name="Sun J."/>
            <person name="Men J."/>
            <person name="Liu H."/>
            <person name="Luo F."/>
            <person name="Guo L."/>
            <person name="Lv X."/>
            <person name="Deng C."/>
            <person name="Zhou C."/>
            <person name="Fan Y."/>
            <person name="Li X."/>
            <person name="Huang L."/>
            <person name="Hu Y."/>
            <person name="Liang C."/>
            <person name="Hu X."/>
            <person name="Xu J."/>
            <person name="Yu X."/>
        </authorList>
    </citation>
    <scope>NUCLEOTIDE SEQUENCE [LARGE SCALE GENOMIC DNA]</scope>
    <source>
        <strain evidence="2">Henan</strain>
    </source>
</reference>
<evidence type="ECO:0000313" key="2">
    <source>
        <dbReference type="EMBL" id="GAA57849.1"/>
    </source>
</evidence>
<accession>G7YY20</accession>
<dbReference type="EMBL" id="DF145108">
    <property type="protein sequence ID" value="GAA57849.1"/>
    <property type="molecule type" value="Genomic_DNA"/>
</dbReference>
<proteinExistence type="predicted"/>
<feature type="region of interest" description="Disordered" evidence="1">
    <location>
        <begin position="1"/>
        <end position="20"/>
    </location>
</feature>
<dbReference type="AlphaFoldDB" id="G7YY20"/>